<evidence type="ECO:0008006" key="4">
    <source>
        <dbReference type="Google" id="ProtNLM"/>
    </source>
</evidence>
<dbReference type="EMBL" id="NBSH01000001">
    <property type="protein sequence ID" value="ORX40575.1"/>
    <property type="molecule type" value="Genomic_DNA"/>
</dbReference>
<feature type="chain" id="PRO_5012666044" description="DUF4185 domain-containing protein" evidence="1">
    <location>
        <begin position="23"/>
        <end position="422"/>
    </location>
</feature>
<keyword evidence="3" id="KW-1185">Reference proteome</keyword>
<dbReference type="InParanoid" id="A0A1Y1UTQ7"/>
<evidence type="ECO:0000256" key="1">
    <source>
        <dbReference type="SAM" id="SignalP"/>
    </source>
</evidence>
<proteinExistence type="predicted"/>
<name>A0A1Y1UTQ7_9TREE</name>
<comment type="caution">
    <text evidence="2">The sequence shown here is derived from an EMBL/GenBank/DDBJ whole genome shotgun (WGS) entry which is preliminary data.</text>
</comment>
<dbReference type="AlphaFoldDB" id="A0A1Y1UTQ7"/>
<gene>
    <name evidence="2" type="ORF">BD324DRAFT_647500</name>
</gene>
<sequence length="422" mass="45772">MSILAALAKLVLVLAAGSEVLALPTTRSQQLVTRTTNPTVSESNLAAISLDPNYQRDSCVSATSLINGRVLWVCRDTQVLVDESIDDEFNGQAGDFVSSSASWSDQLGTQPHLVPIPSNQGQQQATSGYPAQLTMYGGDTTSTSFLPYASDECDQNGNQAGTGGTCASDGTRYPLWIDSPPYVYQGSDGSATAYVYMMRTHIQGLTNLASTFPTSLYQINYDSSSSSNSLPSVELINEYWFPDGVFNYGDFGGITGTLDGKLYLYGQGLSKSNNGHQPVALARCSNPTDLSTYEYYYNDGTWSTTQAQVDDQSAWLDGEFGKGGTFFYSDYTNSYLWIGQPTGAIGATVMVSSASSPEGPWSTPTQIANLPSGDSYAYSVAAHPEMSSNSQQIYLTYTLQKFYDGNSNDIYYEQPLYMFTWD</sequence>
<evidence type="ECO:0000313" key="2">
    <source>
        <dbReference type="EMBL" id="ORX40575.1"/>
    </source>
</evidence>
<accession>A0A1Y1UTQ7</accession>
<dbReference type="RefSeq" id="XP_021874254.1">
    <property type="nucleotide sequence ID" value="XM_022017670.1"/>
</dbReference>
<keyword evidence="1" id="KW-0732">Signal</keyword>
<evidence type="ECO:0000313" key="3">
    <source>
        <dbReference type="Proteomes" id="UP000193218"/>
    </source>
</evidence>
<dbReference type="GeneID" id="33559479"/>
<dbReference type="OrthoDB" id="2583188at2759"/>
<organism evidence="2 3">
    <name type="scientific">Kockovaella imperatae</name>
    <dbReference type="NCBI Taxonomy" id="4999"/>
    <lineage>
        <taxon>Eukaryota</taxon>
        <taxon>Fungi</taxon>
        <taxon>Dikarya</taxon>
        <taxon>Basidiomycota</taxon>
        <taxon>Agaricomycotina</taxon>
        <taxon>Tremellomycetes</taxon>
        <taxon>Tremellales</taxon>
        <taxon>Cuniculitremaceae</taxon>
        <taxon>Kockovaella</taxon>
    </lineage>
</organism>
<protein>
    <recommendedName>
        <fullName evidence="4">DUF4185 domain-containing protein</fullName>
    </recommendedName>
</protein>
<dbReference type="Proteomes" id="UP000193218">
    <property type="component" value="Unassembled WGS sequence"/>
</dbReference>
<reference evidence="2 3" key="1">
    <citation type="submission" date="2017-03" db="EMBL/GenBank/DDBJ databases">
        <title>Widespread Adenine N6-methylation of Active Genes in Fungi.</title>
        <authorList>
            <consortium name="DOE Joint Genome Institute"/>
            <person name="Mondo S.J."/>
            <person name="Dannebaum R.O."/>
            <person name="Kuo R.C."/>
            <person name="Louie K.B."/>
            <person name="Bewick A.J."/>
            <person name="Labutti K."/>
            <person name="Haridas S."/>
            <person name="Kuo A."/>
            <person name="Salamov A."/>
            <person name="Ahrendt S.R."/>
            <person name="Lau R."/>
            <person name="Bowen B.P."/>
            <person name="Lipzen A."/>
            <person name="Sullivan W."/>
            <person name="Andreopoulos W.B."/>
            <person name="Clum A."/>
            <person name="Lindquist E."/>
            <person name="Daum C."/>
            <person name="Northen T.R."/>
            <person name="Ramamoorthy G."/>
            <person name="Schmitz R.J."/>
            <person name="Gryganskyi A."/>
            <person name="Culley D."/>
            <person name="Magnuson J."/>
            <person name="James T.Y."/>
            <person name="O'Malley M.A."/>
            <person name="Stajich J.E."/>
            <person name="Spatafora J.W."/>
            <person name="Visel A."/>
            <person name="Grigoriev I.V."/>
        </authorList>
    </citation>
    <scope>NUCLEOTIDE SEQUENCE [LARGE SCALE GENOMIC DNA]</scope>
    <source>
        <strain evidence="2 3">NRRL Y-17943</strain>
    </source>
</reference>
<feature type="signal peptide" evidence="1">
    <location>
        <begin position="1"/>
        <end position="22"/>
    </location>
</feature>